<gene>
    <name evidence="1" type="ORF">BGLFYP119_01288</name>
</gene>
<sequence length="312" mass="34585">MKKARIILAILCMAAVFGGYQYYKKSQIQKDTEGPVLQASEEELTVSIKATEEELKQGVTARDARDGDVTDSIVIESIEKSADGGQNSFLITYVGFDESSNYGRLTRKLTYSDYRKAHFSISSPLRFPENQKLSLFDYFEADDCIDGDVTPFITLNGNENLLSGEPKAGLYDCTVNVTNSIGDTTSLPVQVEIYEDSYEERSLRPSIQLKENLVYVKKGEAFNPNSYLDYVVDGGMCQIDYGPMVSVVQNKEQVEVTEQVANGSELSWVNISQIGITSSVDVNNPGIYNVVYTYAASKTGYDCTAYLMVVVE</sequence>
<name>A0A6N2SXP7_9FIRM</name>
<organism evidence="1">
    <name type="scientific">Blautia glucerasea</name>
    <dbReference type="NCBI Taxonomy" id="536633"/>
    <lineage>
        <taxon>Bacteria</taxon>
        <taxon>Bacillati</taxon>
        <taxon>Bacillota</taxon>
        <taxon>Clostridia</taxon>
        <taxon>Lachnospirales</taxon>
        <taxon>Lachnospiraceae</taxon>
        <taxon>Blautia</taxon>
    </lineage>
</organism>
<accession>A0A6N2SXP7</accession>
<protein>
    <recommendedName>
        <fullName evidence="2">Pesticidal crystal protein Cry22Aa Ig-like domain-containing protein</fullName>
    </recommendedName>
</protein>
<reference evidence="1" key="1">
    <citation type="submission" date="2019-11" db="EMBL/GenBank/DDBJ databases">
        <authorList>
            <person name="Feng L."/>
        </authorList>
    </citation>
    <scope>NUCLEOTIDE SEQUENCE</scope>
    <source>
        <strain evidence="1">BgluceraseaLFYP119</strain>
    </source>
</reference>
<dbReference type="RefSeq" id="WP_156353622.1">
    <property type="nucleotide sequence ID" value="NZ_CACRST010000011.1"/>
</dbReference>
<dbReference type="EMBL" id="CACRST010000011">
    <property type="protein sequence ID" value="VYS96610.1"/>
    <property type="molecule type" value="Genomic_DNA"/>
</dbReference>
<evidence type="ECO:0000313" key="1">
    <source>
        <dbReference type="EMBL" id="VYS96610.1"/>
    </source>
</evidence>
<evidence type="ECO:0008006" key="2">
    <source>
        <dbReference type="Google" id="ProtNLM"/>
    </source>
</evidence>
<proteinExistence type="predicted"/>
<dbReference type="AlphaFoldDB" id="A0A6N2SXP7"/>